<dbReference type="InterPro" id="IPR003594">
    <property type="entry name" value="HATPase_dom"/>
</dbReference>
<dbReference type="SMART" id="SM00387">
    <property type="entry name" value="HATPase_c"/>
    <property type="match status" value="1"/>
</dbReference>
<evidence type="ECO:0000256" key="10">
    <source>
        <dbReference type="ARBA" id="ARBA00068150"/>
    </source>
</evidence>
<sequence>MVAAATQLNSFSRQSPDPCVLDEGRWRWDVERNALHLDPLLRAKLTEVQDQPLSIEFLRGRMRSEERSLFDEQLIQAVESARGFTFEHSLTLHPGEVRRYRTKIVVSKGSRHSGAEVLGRTDDIEADARRLEEALEARNASEAANRQKTDFLTNISHELRTPLNGVLGMAQLLSRTNLDPQQDKYVKRLSASGNALLSIIDDVLDLSRIESGQIEFEMESLDLPAMLGEVRDAAIGLAASKRLKLRVDLPEEPLPASRGDRKRINQVVLNLVGNAVKFTESGSVTMAVRQQGDVLRFSVTDTGLGISEEHQAKIFERFTQADSSSTRKFGGTGLGLAISRELIDSMNGAIGVESKLGEGSTFWFTLPCVEDGHIQRPTTAPEESEPTAPSGNAAVLLAEDNPVNQEIVEEMLAFAGSYEVTTVEDGKQALDMLRTRRFDIVLMDINMPIMTGDEAIRAIRRGDVPQADIPIIALTANALRQQRDEYLQAGADDYVPKPIDHDLLLRTIAGLVKETASESAA</sequence>
<dbReference type="Gene3D" id="3.40.50.2300">
    <property type="match status" value="1"/>
</dbReference>
<dbReference type="SMART" id="SM00388">
    <property type="entry name" value="HisKA"/>
    <property type="match status" value="1"/>
</dbReference>
<feature type="domain" description="Histidine kinase" evidence="12">
    <location>
        <begin position="154"/>
        <end position="370"/>
    </location>
</feature>
<dbReference type="CDD" id="cd16922">
    <property type="entry name" value="HATPase_EvgS-ArcB-TorS-like"/>
    <property type="match status" value="1"/>
</dbReference>
<keyword evidence="7" id="KW-0067">ATP-binding</keyword>
<dbReference type="InterPro" id="IPR004358">
    <property type="entry name" value="Sig_transdc_His_kin-like_C"/>
</dbReference>
<gene>
    <name evidence="14" type="ORF">HK107_06495</name>
</gene>
<dbReference type="AlphaFoldDB" id="A0A7Y3RL16"/>
<dbReference type="PROSITE" id="PS50110">
    <property type="entry name" value="RESPONSE_REGULATORY"/>
    <property type="match status" value="1"/>
</dbReference>
<dbReference type="SUPFAM" id="SSF52172">
    <property type="entry name" value="CheY-like"/>
    <property type="match status" value="1"/>
</dbReference>
<evidence type="ECO:0000256" key="8">
    <source>
        <dbReference type="ARBA" id="ARBA00023012"/>
    </source>
</evidence>
<reference evidence="14 15" key="1">
    <citation type="submission" date="2020-05" db="EMBL/GenBank/DDBJ databases">
        <title>Parvularcula mediterraneae sp. nov., isolated from polypropylene straw from shallow seawater of the seashore of Laganas in Zakynthos island, Greece.</title>
        <authorList>
            <person name="Szabo I."/>
            <person name="Al-Omari J."/>
            <person name="Rado J."/>
            <person name="Szerdahelyi G.S."/>
        </authorList>
    </citation>
    <scope>NUCLEOTIDE SEQUENCE [LARGE SCALE GENOMIC DNA]</scope>
    <source>
        <strain evidence="14 15">ZS-1/3</strain>
    </source>
</reference>
<evidence type="ECO:0000256" key="7">
    <source>
        <dbReference type="ARBA" id="ARBA00022840"/>
    </source>
</evidence>
<dbReference type="CDD" id="cd17546">
    <property type="entry name" value="REC_hyHK_CKI1_RcsC-like"/>
    <property type="match status" value="1"/>
</dbReference>
<protein>
    <recommendedName>
        <fullName evidence="10">Sensory/regulatory protein RpfC</fullName>
        <ecNumber evidence="2">2.7.13.3</ecNumber>
    </recommendedName>
</protein>
<accession>A0A7Y3RL16</accession>
<dbReference type="EC" id="2.7.13.3" evidence="2"/>
<feature type="modified residue" description="4-aspartylphosphate" evidence="11">
    <location>
        <position position="444"/>
    </location>
</feature>
<evidence type="ECO:0000256" key="3">
    <source>
        <dbReference type="ARBA" id="ARBA00022553"/>
    </source>
</evidence>
<dbReference type="PANTHER" id="PTHR43047:SF72">
    <property type="entry name" value="OSMOSENSING HISTIDINE PROTEIN KINASE SLN1"/>
    <property type="match status" value="1"/>
</dbReference>
<dbReference type="Pfam" id="PF00512">
    <property type="entry name" value="HisKA"/>
    <property type="match status" value="1"/>
</dbReference>
<evidence type="ECO:0000259" key="13">
    <source>
        <dbReference type="PROSITE" id="PS50110"/>
    </source>
</evidence>
<dbReference type="PRINTS" id="PR00344">
    <property type="entry name" value="BCTRLSENSOR"/>
</dbReference>
<comment type="caution">
    <text evidence="14">The sequence shown here is derived from an EMBL/GenBank/DDBJ whole genome shotgun (WGS) entry which is preliminary data.</text>
</comment>
<dbReference type="InterPro" id="IPR036890">
    <property type="entry name" value="HATPase_C_sf"/>
</dbReference>
<dbReference type="SUPFAM" id="SSF47384">
    <property type="entry name" value="Homodimeric domain of signal transducing histidine kinase"/>
    <property type="match status" value="1"/>
</dbReference>
<evidence type="ECO:0000313" key="15">
    <source>
        <dbReference type="Proteomes" id="UP000536835"/>
    </source>
</evidence>
<comment type="subunit">
    <text evidence="9">At low DSF concentrations, interacts with RpfF.</text>
</comment>
<comment type="catalytic activity">
    <reaction evidence="1">
        <text>ATP + protein L-histidine = ADP + protein N-phospho-L-histidine.</text>
        <dbReference type="EC" id="2.7.13.3"/>
    </reaction>
</comment>
<dbReference type="Gene3D" id="3.30.565.10">
    <property type="entry name" value="Histidine kinase-like ATPase, C-terminal domain"/>
    <property type="match status" value="1"/>
</dbReference>
<name>A0A7Y3RL16_9PROT</name>
<dbReference type="FunFam" id="3.30.565.10:FF:000010">
    <property type="entry name" value="Sensor histidine kinase RcsC"/>
    <property type="match status" value="1"/>
</dbReference>
<dbReference type="Proteomes" id="UP000536835">
    <property type="component" value="Unassembled WGS sequence"/>
</dbReference>
<keyword evidence="5" id="KW-0547">Nucleotide-binding</keyword>
<dbReference type="InterPro" id="IPR011006">
    <property type="entry name" value="CheY-like_superfamily"/>
</dbReference>
<dbReference type="SUPFAM" id="SSF55874">
    <property type="entry name" value="ATPase domain of HSP90 chaperone/DNA topoisomerase II/histidine kinase"/>
    <property type="match status" value="1"/>
</dbReference>
<dbReference type="GO" id="GO:0000155">
    <property type="term" value="F:phosphorelay sensor kinase activity"/>
    <property type="evidence" value="ECO:0007669"/>
    <property type="project" value="InterPro"/>
</dbReference>
<evidence type="ECO:0000256" key="5">
    <source>
        <dbReference type="ARBA" id="ARBA00022741"/>
    </source>
</evidence>
<evidence type="ECO:0000256" key="6">
    <source>
        <dbReference type="ARBA" id="ARBA00022777"/>
    </source>
</evidence>
<evidence type="ECO:0000313" key="14">
    <source>
        <dbReference type="EMBL" id="NNU15970.1"/>
    </source>
</evidence>
<proteinExistence type="predicted"/>
<evidence type="ECO:0000256" key="11">
    <source>
        <dbReference type="PROSITE-ProRule" id="PRU00169"/>
    </source>
</evidence>
<dbReference type="Pfam" id="PF02518">
    <property type="entry name" value="HATPase_c"/>
    <property type="match status" value="1"/>
</dbReference>
<keyword evidence="3 11" id="KW-0597">Phosphoprotein</keyword>
<evidence type="ECO:0000256" key="9">
    <source>
        <dbReference type="ARBA" id="ARBA00064003"/>
    </source>
</evidence>
<keyword evidence="6" id="KW-0418">Kinase</keyword>
<evidence type="ECO:0000256" key="2">
    <source>
        <dbReference type="ARBA" id="ARBA00012438"/>
    </source>
</evidence>
<dbReference type="EMBL" id="JABFCX010000002">
    <property type="protein sequence ID" value="NNU15970.1"/>
    <property type="molecule type" value="Genomic_DNA"/>
</dbReference>
<dbReference type="PANTHER" id="PTHR43047">
    <property type="entry name" value="TWO-COMPONENT HISTIDINE PROTEIN KINASE"/>
    <property type="match status" value="1"/>
</dbReference>
<dbReference type="GO" id="GO:0005886">
    <property type="term" value="C:plasma membrane"/>
    <property type="evidence" value="ECO:0007669"/>
    <property type="project" value="TreeGrafter"/>
</dbReference>
<dbReference type="FunFam" id="1.10.287.130:FF:000002">
    <property type="entry name" value="Two-component osmosensing histidine kinase"/>
    <property type="match status" value="1"/>
</dbReference>
<dbReference type="InterPro" id="IPR003661">
    <property type="entry name" value="HisK_dim/P_dom"/>
</dbReference>
<keyword evidence="8" id="KW-0902">Two-component regulatory system</keyword>
<dbReference type="GO" id="GO:0009927">
    <property type="term" value="F:histidine phosphotransfer kinase activity"/>
    <property type="evidence" value="ECO:0007669"/>
    <property type="project" value="TreeGrafter"/>
</dbReference>
<dbReference type="GO" id="GO:0005524">
    <property type="term" value="F:ATP binding"/>
    <property type="evidence" value="ECO:0007669"/>
    <property type="project" value="UniProtKB-KW"/>
</dbReference>
<evidence type="ECO:0000259" key="12">
    <source>
        <dbReference type="PROSITE" id="PS50109"/>
    </source>
</evidence>
<organism evidence="14 15">
    <name type="scientific">Parvularcula mediterranea</name>
    <dbReference type="NCBI Taxonomy" id="2732508"/>
    <lineage>
        <taxon>Bacteria</taxon>
        <taxon>Pseudomonadati</taxon>
        <taxon>Pseudomonadota</taxon>
        <taxon>Alphaproteobacteria</taxon>
        <taxon>Parvularculales</taxon>
        <taxon>Parvularculaceae</taxon>
        <taxon>Parvularcula</taxon>
    </lineage>
</organism>
<evidence type="ECO:0000256" key="4">
    <source>
        <dbReference type="ARBA" id="ARBA00022679"/>
    </source>
</evidence>
<keyword evidence="4" id="KW-0808">Transferase</keyword>
<dbReference type="SMART" id="SM00448">
    <property type="entry name" value="REC"/>
    <property type="match status" value="1"/>
</dbReference>
<dbReference type="InterPro" id="IPR005467">
    <property type="entry name" value="His_kinase_dom"/>
</dbReference>
<dbReference type="InterPro" id="IPR001789">
    <property type="entry name" value="Sig_transdc_resp-reg_receiver"/>
</dbReference>
<feature type="domain" description="Response regulatory" evidence="13">
    <location>
        <begin position="394"/>
        <end position="512"/>
    </location>
</feature>
<keyword evidence="15" id="KW-1185">Reference proteome</keyword>
<evidence type="ECO:0000256" key="1">
    <source>
        <dbReference type="ARBA" id="ARBA00000085"/>
    </source>
</evidence>
<dbReference type="Pfam" id="PF00072">
    <property type="entry name" value="Response_reg"/>
    <property type="match status" value="1"/>
</dbReference>
<dbReference type="CDD" id="cd00082">
    <property type="entry name" value="HisKA"/>
    <property type="match status" value="1"/>
</dbReference>
<dbReference type="PROSITE" id="PS50109">
    <property type="entry name" value="HIS_KIN"/>
    <property type="match status" value="1"/>
</dbReference>
<dbReference type="InterPro" id="IPR036097">
    <property type="entry name" value="HisK_dim/P_sf"/>
</dbReference>
<dbReference type="Gene3D" id="1.10.287.130">
    <property type="match status" value="1"/>
</dbReference>
<dbReference type="RefSeq" id="WP_173197827.1">
    <property type="nucleotide sequence ID" value="NZ_JABFCX010000002.1"/>
</dbReference>